<dbReference type="GO" id="GO:0020037">
    <property type="term" value="F:heme binding"/>
    <property type="evidence" value="ECO:0007669"/>
    <property type="project" value="InterPro"/>
</dbReference>
<dbReference type="AlphaFoldDB" id="A0A8K0W560"/>
<evidence type="ECO:0000313" key="1">
    <source>
        <dbReference type="EMBL" id="KAH7231163.1"/>
    </source>
</evidence>
<dbReference type="Proteomes" id="UP000813427">
    <property type="component" value="Unassembled WGS sequence"/>
</dbReference>
<feature type="non-terminal residue" evidence="1">
    <location>
        <position position="298"/>
    </location>
</feature>
<organism evidence="1 2">
    <name type="scientific">Fusarium tricinctum</name>
    <dbReference type="NCBI Taxonomy" id="61284"/>
    <lineage>
        <taxon>Eukaryota</taxon>
        <taxon>Fungi</taxon>
        <taxon>Dikarya</taxon>
        <taxon>Ascomycota</taxon>
        <taxon>Pezizomycotina</taxon>
        <taxon>Sordariomycetes</taxon>
        <taxon>Hypocreomycetidae</taxon>
        <taxon>Hypocreales</taxon>
        <taxon>Nectriaceae</taxon>
        <taxon>Fusarium</taxon>
        <taxon>Fusarium tricinctum species complex</taxon>
    </lineage>
</organism>
<reference evidence="1" key="1">
    <citation type="journal article" date="2021" name="Nat. Commun.">
        <title>Genetic determinants of endophytism in the Arabidopsis root mycobiome.</title>
        <authorList>
            <person name="Mesny F."/>
            <person name="Miyauchi S."/>
            <person name="Thiergart T."/>
            <person name="Pickel B."/>
            <person name="Atanasova L."/>
            <person name="Karlsson M."/>
            <person name="Huettel B."/>
            <person name="Barry K.W."/>
            <person name="Haridas S."/>
            <person name="Chen C."/>
            <person name="Bauer D."/>
            <person name="Andreopoulos W."/>
            <person name="Pangilinan J."/>
            <person name="LaButti K."/>
            <person name="Riley R."/>
            <person name="Lipzen A."/>
            <person name="Clum A."/>
            <person name="Drula E."/>
            <person name="Henrissat B."/>
            <person name="Kohler A."/>
            <person name="Grigoriev I.V."/>
            <person name="Martin F.M."/>
            <person name="Hacquard S."/>
        </authorList>
    </citation>
    <scope>NUCLEOTIDE SEQUENCE</scope>
    <source>
        <strain evidence="1">MPI-SDFR-AT-0068</strain>
    </source>
</reference>
<dbReference type="GO" id="GO:0016705">
    <property type="term" value="F:oxidoreductase activity, acting on paired donors, with incorporation or reduction of molecular oxygen"/>
    <property type="evidence" value="ECO:0007669"/>
    <property type="project" value="InterPro"/>
</dbReference>
<dbReference type="EMBL" id="JAGPXF010000009">
    <property type="protein sequence ID" value="KAH7231163.1"/>
    <property type="molecule type" value="Genomic_DNA"/>
</dbReference>
<sequence>PPLLQPSISFIRHFLGIIRHQTLAHAADCNSQHRMPIATLPILNGKIYAIFEASLIRAAQSNKDLSFVPFIEEFARGELGFNAGIERILKENEVVPKVFPANRTGTAPHFIHSMNVSALKYVAEELSRIRADEDLVISNVYYWVRDLLTVATCEALYGQKNPIRQDRGLINDLWLFDRDLPLFLFGLFPIITAPKAYLARERLQTALGEYYSESGDRDKKAAGITNHRVEVLRENGIRGATVSDLELSFLHVATSNTIPTLFWFFSFIVTRPELVSRLRDEALAIVDYGSGESIIIKV</sequence>
<dbReference type="SUPFAM" id="SSF48264">
    <property type="entry name" value="Cytochrome P450"/>
    <property type="match status" value="1"/>
</dbReference>
<dbReference type="PANTHER" id="PTHR47582:SF1">
    <property type="entry name" value="P450, PUTATIVE (EUROFUNG)-RELATED"/>
    <property type="match status" value="1"/>
</dbReference>
<protein>
    <submittedName>
        <fullName evidence="1">Uncharacterized protein</fullName>
    </submittedName>
</protein>
<dbReference type="PANTHER" id="PTHR47582">
    <property type="entry name" value="P450, PUTATIVE (EUROFUNG)-RELATED"/>
    <property type="match status" value="1"/>
</dbReference>
<proteinExistence type="predicted"/>
<evidence type="ECO:0000313" key="2">
    <source>
        <dbReference type="Proteomes" id="UP000813427"/>
    </source>
</evidence>
<name>A0A8K0W560_9HYPO</name>
<feature type="non-terminal residue" evidence="1">
    <location>
        <position position="1"/>
    </location>
</feature>
<dbReference type="GO" id="GO:0004497">
    <property type="term" value="F:monooxygenase activity"/>
    <property type="evidence" value="ECO:0007669"/>
    <property type="project" value="InterPro"/>
</dbReference>
<gene>
    <name evidence="1" type="ORF">BKA59DRAFT_382940</name>
</gene>
<dbReference type="OrthoDB" id="1470350at2759"/>
<dbReference type="InterPro" id="IPR053007">
    <property type="entry name" value="CYP450_monoxygenase_sec-met"/>
</dbReference>
<comment type="caution">
    <text evidence="1">The sequence shown here is derived from an EMBL/GenBank/DDBJ whole genome shotgun (WGS) entry which is preliminary data.</text>
</comment>
<accession>A0A8K0W560</accession>
<keyword evidence="2" id="KW-1185">Reference proteome</keyword>
<dbReference type="InterPro" id="IPR036396">
    <property type="entry name" value="Cyt_P450_sf"/>
</dbReference>
<dbReference type="Gene3D" id="1.10.630.10">
    <property type="entry name" value="Cytochrome P450"/>
    <property type="match status" value="1"/>
</dbReference>
<dbReference type="GO" id="GO:0005506">
    <property type="term" value="F:iron ion binding"/>
    <property type="evidence" value="ECO:0007669"/>
    <property type="project" value="InterPro"/>
</dbReference>